<reference evidence="1 2" key="1">
    <citation type="journal article" date="2019" name="J. Gen. Appl. Microbiol.">
        <title>Aerobic degradation of cis-dichloroethene by the marine bacterium Marinobacter salsuginis strain 5N-3.</title>
        <authorList>
            <person name="Inoue Y."/>
            <person name="Fukunaga Y."/>
            <person name="Katsumata H."/>
            <person name="Ohji S."/>
            <person name="Hosoyama A."/>
            <person name="Mori K."/>
            <person name="Ando K."/>
        </authorList>
    </citation>
    <scope>NUCLEOTIDE SEQUENCE [LARGE SCALE GENOMIC DNA]</scope>
    <source>
        <strain evidence="1 2">5N-3</strain>
    </source>
</reference>
<organism evidence="1 2">
    <name type="scientific">Marinobacter salsuginis</name>
    <dbReference type="NCBI Taxonomy" id="418719"/>
    <lineage>
        <taxon>Bacteria</taxon>
        <taxon>Pseudomonadati</taxon>
        <taxon>Pseudomonadota</taxon>
        <taxon>Gammaproteobacteria</taxon>
        <taxon>Pseudomonadales</taxon>
        <taxon>Marinobacteraceae</taxon>
        <taxon>Marinobacter</taxon>
    </lineage>
</organism>
<evidence type="ECO:0000313" key="2">
    <source>
        <dbReference type="Proteomes" id="UP000340077"/>
    </source>
</evidence>
<proteinExistence type="predicted"/>
<name>A0A5M3PQL4_9GAMM</name>
<dbReference type="EMBL" id="BGZH01000002">
    <property type="protein sequence ID" value="GBO85039.1"/>
    <property type="molecule type" value="Genomic_DNA"/>
</dbReference>
<keyword evidence="2" id="KW-1185">Reference proteome</keyword>
<sequence>MVDKKSQKLTKVQAEVLGLLDAGAVMAIDSTNLAKIGDRDIASKTRYFLTDNRLVTRKDKNKAVTTTGNGYVITEKGKKLLSEYQGGQK</sequence>
<comment type="caution">
    <text evidence="1">The sequence shown here is derived from an EMBL/GenBank/DDBJ whole genome shotgun (WGS) entry which is preliminary data.</text>
</comment>
<dbReference type="RefSeq" id="WP_069183939.1">
    <property type="nucleotide sequence ID" value="NZ_BGZH01000002.1"/>
</dbReference>
<accession>A0A5M3PQL4</accession>
<gene>
    <name evidence="1" type="ORF">MS5N3_24900</name>
</gene>
<evidence type="ECO:0000313" key="1">
    <source>
        <dbReference type="EMBL" id="GBO85039.1"/>
    </source>
</evidence>
<dbReference type="Proteomes" id="UP000340077">
    <property type="component" value="Unassembled WGS sequence"/>
</dbReference>
<protein>
    <submittedName>
        <fullName evidence="1">Uncharacterized protein</fullName>
    </submittedName>
</protein>
<dbReference type="AlphaFoldDB" id="A0A5M3PQL4"/>